<dbReference type="Proteomes" id="UP000593765">
    <property type="component" value="Chromosome"/>
</dbReference>
<feature type="transmembrane region" description="Helical" evidence="1">
    <location>
        <begin position="12"/>
        <end position="34"/>
    </location>
</feature>
<organism evidence="2 3">
    <name type="scientific">Humisphaera borealis</name>
    <dbReference type="NCBI Taxonomy" id="2807512"/>
    <lineage>
        <taxon>Bacteria</taxon>
        <taxon>Pseudomonadati</taxon>
        <taxon>Planctomycetota</taxon>
        <taxon>Phycisphaerae</taxon>
        <taxon>Tepidisphaerales</taxon>
        <taxon>Tepidisphaeraceae</taxon>
        <taxon>Humisphaera</taxon>
    </lineage>
</organism>
<accession>A0A7M2WQ08</accession>
<evidence type="ECO:0000256" key="1">
    <source>
        <dbReference type="SAM" id="Phobius"/>
    </source>
</evidence>
<sequence>MYRNRRPIFLQILLYAWALPTTAVGLLFVPAALIGGRLRWVDGVLELHGGGVRYFLEHGTLLPGGASAMTLGHVVLGRDQAALDRTRSHERVHVRQVERWGPLFLPAYVVASIVAAVRGRDAYRDNMFEREAFADDERRRRNRG</sequence>
<reference evidence="2 3" key="1">
    <citation type="submission" date="2020-10" db="EMBL/GenBank/DDBJ databases">
        <title>Wide distribution of Phycisphaera-like planctomycetes from WD2101 soil group in peatlands and genome analysis of the first cultivated representative.</title>
        <authorList>
            <person name="Dedysh S.N."/>
            <person name="Beletsky A.V."/>
            <person name="Ivanova A."/>
            <person name="Kulichevskaya I.S."/>
            <person name="Suzina N.E."/>
            <person name="Philippov D.A."/>
            <person name="Rakitin A.L."/>
            <person name="Mardanov A.V."/>
            <person name="Ravin N.V."/>
        </authorList>
    </citation>
    <scope>NUCLEOTIDE SEQUENCE [LARGE SCALE GENOMIC DNA]</scope>
    <source>
        <strain evidence="2 3">M1803</strain>
    </source>
</reference>
<keyword evidence="1" id="KW-1133">Transmembrane helix</keyword>
<protein>
    <recommendedName>
        <fullName evidence="4">Signal peptide prediction</fullName>
    </recommendedName>
</protein>
<keyword evidence="1" id="KW-0812">Transmembrane</keyword>
<keyword evidence="3" id="KW-1185">Reference proteome</keyword>
<proteinExistence type="predicted"/>
<dbReference type="RefSeq" id="WP_206290244.1">
    <property type="nucleotide sequence ID" value="NZ_CP063458.1"/>
</dbReference>
<gene>
    <name evidence="2" type="ORF">IPV69_13695</name>
</gene>
<name>A0A7M2WQ08_9BACT</name>
<dbReference type="EMBL" id="CP063458">
    <property type="protein sequence ID" value="QOV87344.1"/>
    <property type="molecule type" value="Genomic_DNA"/>
</dbReference>
<dbReference type="AlphaFoldDB" id="A0A7M2WQ08"/>
<evidence type="ECO:0000313" key="3">
    <source>
        <dbReference type="Proteomes" id="UP000593765"/>
    </source>
</evidence>
<evidence type="ECO:0000313" key="2">
    <source>
        <dbReference type="EMBL" id="QOV87344.1"/>
    </source>
</evidence>
<keyword evidence="1" id="KW-0472">Membrane</keyword>
<evidence type="ECO:0008006" key="4">
    <source>
        <dbReference type="Google" id="ProtNLM"/>
    </source>
</evidence>
<dbReference type="KEGG" id="hbs:IPV69_13695"/>